<dbReference type="Gene3D" id="3.40.50.1820">
    <property type="entry name" value="alpha/beta hydrolase"/>
    <property type="match status" value="1"/>
</dbReference>
<dbReference type="PANTHER" id="PTHR43798">
    <property type="entry name" value="MONOACYLGLYCEROL LIPASE"/>
    <property type="match status" value="1"/>
</dbReference>
<evidence type="ECO:0000313" key="1">
    <source>
        <dbReference type="EMBL" id="OBY65193.1"/>
    </source>
</evidence>
<evidence type="ECO:0008006" key="3">
    <source>
        <dbReference type="Google" id="ProtNLM"/>
    </source>
</evidence>
<protein>
    <recommendedName>
        <fullName evidence="3">AB hydrolase-1 domain-containing protein</fullName>
    </recommendedName>
</protein>
<dbReference type="PANTHER" id="PTHR43798:SF33">
    <property type="entry name" value="HYDROLASE, PUTATIVE (AFU_ORTHOLOGUE AFUA_2G14860)-RELATED"/>
    <property type="match status" value="1"/>
</dbReference>
<dbReference type="GO" id="GO:0047372">
    <property type="term" value="F:monoacylglycerol lipase activity"/>
    <property type="evidence" value="ECO:0007669"/>
    <property type="project" value="TreeGrafter"/>
</dbReference>
<dbReference type="KEGG" id="prn:BW723_12990"/>
<dbReference type="InterPro" id="IPR050266">
    <property type="entry name" value="AB_hydrolase_sf"/>
</dbReference>
<comment type="caution">
    <text evidence="1">The sequence shown here is derived from an EMBL/GenBank/DDBJ whole genome shotgun (WGS) entry which is preliminary data.</text>
</comment>
<accession>A0A1B8TZY8</accession>
<dbReference type="Proteomes" id="UP000092612">
    <property type="component" value="Unassembled WGS sequence"/>
</dbReference>
<dbReference type="OrthoDB" id="9799612at2"/>
<dbReference type="RefSeq" id="WP_068360285.1">
    <property type="nucleotide sequence ID" value="NZ_CP019337.1"/>
</dbReference>
<dbReference type="GO" id="GO:0016020">
    <property type="term" value="C:membrane"/>
    <property type="evidence" value="ECO:0007669"/>
    <property type="project" value="TreeGrafter"/>
</dbReference>
<organism evidence="1 2">
    <name type="scientific">Polaribacter reichenbachii</name>
    <dbReference type="NCBI Taxonomy" id="996801"/>
    <lineage>
        <taxon>Bacteria</taxon>
        <taxon>Pseudomonadati</taxon>
        <taxon>Bacteroidota</taxon>
        <taxon>Flavobacteriia</taxon>
        <taxon>Flavobacteriales</taxon>
        <taxon>Flavobacteriaceae</taxon>
    </lineage>
</organism>
<dbReference type="InterPro" id="IPR029058">
    <property type="entry name" value="AB_hydrolase_fold"/>
</dbReference>
<name>A0A1B8TZY8_9FLAO</name>
<dbReference type="STRING" id="996801.BW723_12990"/>
<dbReference type="GO" id="GO:0046464">
    <property type="term" value="P:acylglycerol catabolic process"/>
    <property type="evidence" value="ECO:0007669"/>
    <property type="project" value="TreeGrafter"/>
</dbReference>
<dbReference type="EMBL" id="LSFL01000031">
    <property type="protein sequence ID" value="OBY65193.1"/>
    <property type="molecule type" value="Genomic_DNA"/>
</dbReference>
<keyword evidence="2" id="KW-1185">Reference proteome</keyword>
<reference evidence="2" key="1">
    <citation type="submission" date="2016-02" db="EMBL/GenBank/DDBJ databases">
        <title>Paenibacillus sp. LPB0068, isolated from Crassostrea gigas.</title>
        <authorList>
            <person name="Shin S.-K."/>
            <person name="Yi H."/>
        </authorList>
    </citation>
    <scope>NUCLEOTIDE SEQUENCE [LARGE SCALE GENOMIC DNA]</scope>
    <source>
        <strain evidence="2">KCTC 23969</strain>
    </source>
</reference>
<dbReference type="SUPFAM" id="SSF53474">
    <property type="entry name" value="alpha/beta-Hydrolases"/>
    <property type="match status" value="1"/>
</dbReference>
<proteinExistence type="predicted"/>
<evidence type="ECO:0000313" key="2">
    <source>
        <dbReference type="Proteomes" id="UP000092612"/>
    </source>
</evidence>
<gene>
    <name evidence="1" type="ORF">LPB301_08790</name>
</gene>
<sequence length="296" mass="35103">MLLKDFKALGNYYTVKNNNVFVIDKGDHKNTIVFISGYPSISYDYHKIILQLSEFYRVIIHDHLGFGLSELPNSYCFSIIDQADVCVEVWKQLKLKNFQIIASNYGDKVAKEILYRNNANILPFKITSITLSNSTNKEYFTKLKTISNLINNRKICKYKEVLKNYTTKDFFKNNGLEKKEDDKVLRIWQKFNEMEGQKETLVLSSYNDENFLYWHRWIKALRDSKIPVKIFWRKDDLENIKDLLLNLATTQPKNVEIIENKKCLVIENNPLRWLLMILKEIDTTKYNSLKTMFINY</sequence>
<dbReference type="AlphaFoldDB" id="A0A1B8TZY8"/>